<evidence type="ECO:0000256" key="14">
    <source>
        <dbReference type="SAM" id="MobiDB-lite"/>
    </source>
</evidence>
<name>A0A3B3S1W2_9TELE</name>
<evidence type="ECO:0000256" key="11">
    <source>
        <dbReference type="ARBA" id="ARBA00038960"/>
    </source>
</evidence>
<dbReference type="SUPFAM" id="SSF56059">
    <property type="entry name" value="Glutathione synthetase ATP-binding domain-like"/>
    <property type="match status" value="1"/>
</dbReference>
<dbReference type="AlphaFoldDB" id="A0A3B3S1W2"/>
<evidence type="ECO:0000313" key="16">
    <source>
        <dbReference type="Proteomes" id="UP000261540"/>
    </source>
</evidence>
<dbReference type="Pfam" id="PF03133">
    <property type="entry name" value="TTL"/>
    <property type="match status" value="1"/>
</dbReference>
<evidence type="ECO:0000256" key="7">
    <source>
        <dbReference type="ARBA" id="ARBA00022840"/>
    </source>
</evidence>
<evidence type="ECO:0000256" key="10">
    <source>
        <dbReference type="ARBA" id="ARBA00037791"/>
    </source>
</evidence>
<evidence type="ECO:0000256" key="2">
    <source>
        <dbReference type="ARBA" id="ARBA00001958"/>
    </source>
</evidence>
<evidence type="ECO:0000256" key="6">
    <source>
        <dbReference type="ARBA" id="ARBA00022741"/>
    </source>
</evidence>
<evidence type="ECO:0000256" key="8">
    <source>
        <dbReference type="ARBA" id="ARBA00022842"/>
    </source>
</evidence>
<comment type="cofactor">
    <cofactor evidence="2">
        <name>K(+)</name>
        <dbReference type="ChEBI" id="CHEBI:29103"/>
    </cofactor>
</comment>
<evidence type="ECO:0000256" key="3">
    <source>
        <dbReference type="ARBA" id="ARBA00006820"/>
    </source>
</evidence>
<keyword evidence="7" id="KW-0067">ATP-binding</keyword>
<keyword evidence="8" id="KW-0460">Magnesium</keyword>
<dbReference type="GO" id="GO:0005876">
    <property type="term" value="C:spindle microtubule"/>
    <property type="evidence" value="ECO:0007669"/>
    <property type="project" value="TreeGrafter"/>
</dbReference>
<dbReference type="PANTHER" id="PTHR46570">
    <property type="entry name" value="TUBULIN--TYROSINE LIGASE"/>
    <property type="match status" value="1"/>
</dbReference>
<dbReference type="GO" id="GO:0004835">
    <property type="term" value="F:tubulin-tyrosine ligase activity"/>
    <property type="evidence" value="ECO:0007669"/>
    <property type="project" value="UniProtKB-EC"/>
</dbReference>
<accession>A0A3B3S1W2</accession>
<reference evidence="15" key="1">
    <citation type="submission" date="2025-08" db="UniProtKB">
        <authorList>
            <consortium name="Ensembl"/>
        </authorList>
    </citation>
    <scope>IDENTIFICATION</scope>
</reference>
<evidence type="ECO:0000256" key="4">
    <source>
        <dbReference type="ARBA" id="ARBA00011245"/>
    </source>
</evidence>
<dbReference type="InterPro" id="IPR004344">
    <property type="entry name" value="TTL/TTLL_fam"/>
</dbReference>
<evidence type="ECO:0000256" key="9">
    <source>
        <dbReference type="ARBA" id="ARBA00022958"/>
    </source>
</evidence>
<keyword evidence="9" id="KW-0630">Potassium</keyword>
<feature type="region of interest" description="Disordered" evidence="14">
    <location>
        <begin position="367"/>
        <end position="395"/>
    </location>
</feature>
<dbReference type="Gene3D" id="3.40.50.11480">
    <property type="match status" value="1"/>
</dbReference>
<reference evidence="15" key="2">
    <citation type="submission" date="2025-09" db="UniProtKB">
        <authorList>
            <consortium name="Ensembl"/>
        </authorList>
    </citation>
    <scope>IDENTIFICATION</scope>
</reference>
<keyword evidence="5" id="KW-0436">Ligase</keyword>
<dbReference type="STRING" id="1676925.ENSPKIP00000024125"/>
<keyword evidence="16" id="KW-1185">Reference proteome</keyword>
<comment type="similarity">
    <text evidence="3">Belongs to the tubulin--tyrosine ligase family.</text>
</comment>
<dbReference type="PANTHER" id="PTHR46570:SF1">
    <property type="entry name" value="TUBULIN--TYROSINE LIGASE"/>
    <property type="match status" value="1"/>
</dbReference>
<dbReference type="GO" id="GO:0000226">
    <property type="term" value="P:microtubule cytoskeleton organization"/>
    <property type="evidence" value="ECO:0007669"/>
    <property type="project" value="TreeGrafter"/>
</dbReference>
<comment type="cofactor">
    <cofactor evidence="1">
        <name>Mg(2+)</name>
        <dbReference type="ChEBI" id="CHEBI:18420"/>
    </cofactor>
</comment>
<evidence type="ECO:0000256" key="13">
    <source>
        <dbReference type="ARBA" id="ARBA00047950"/>
    </source>
</evidence>
<comment type="function">
    <text evidence="10">Catalyzes the post-translational addition of a tyrosine to the C-terminal end of detyrosinated alpha-tubulin.</text>
</comment>
<evidence type="ECO:0000256" key="1">
    <source>
        <dbReference type="ARBA" id="ARBA00001946"/>
    </source>
</evidence>
<keyword evidence="6" id="KW-0547">Nucleotide-binding</keyword>
<organism evidence="15 16">
    <name type="scientific">Paramormyrops kingsleyae</name>
    <dbReference type="NCBI Taxonomy" id="1676925"/>
    <lineage>
        <taxon>Eukaryota</taxon>
        <taxon>Metazoa</taxon>
        <taxon>Chordata</taxon>
        <taxon>Craniata</taxon>
        <taxon>Vertebrata</taxon>
        <taxon>Euteleostomi</taxon>
        <taxon>Actinopterygii</taxon>
        <taxon>Neopterygii</taxon>
        <taxon>Teleostei</taxon>
        <taxon>Osteoglossocephala</taxon>
        <taxon>Osteoglossomorpha</taxon>
        <taxon>Osteoglossiformes</taxon>
        <taxon>Mormyridae</taxon>
        <taxon>Paramormyrops</taxon>
    </lineage>
</organism>
<sequence>MPEALGDENSSVYAEVSKILISTGQWKRLKKDNPRFNLMLGERNRLPFGRLGHEPGLVQLVNYYRGADKLCRKASLVKLIKTSPELSDSCNWFPESYIIYPTNLNTPVAPAKNGMSHMKNNPKTDEREVFLASYHLKKMNGEGTVWIAKSSAGAKGAGILISSDANQLLEFIDNQGQVHVIQKYLENPLLLQPGNRKFDIRSWVLVDHQYNIYLYREGVLRTSSEPYNSSDFEDKTSHLTNHCIQKEHSQNYGRYEEGNEMFFDEFRQYLLNTHSVSLEAAILPQIKQIIRSCLVSIEPAISTKHLSYQSFQLFGFDFMVDENLKVWLIEINGAPACAQKLYSELCHGIVDMAISSVFTLNSSDSSASSSASSSLSSSSSCSSPKSRPPNHHGPFIKLQCAMKTLKRMSTSQERVSSVQPVYQPYRKTLKMRKASA</sequence>
<feature type="compositionally biased region" description="Low complexity" evidence="14">
    <location>
        <begin position="367"/>
        <end position="383"/>
    </location>
</feature>
<proteinExistence type="inferred from homology"/>
<dbReference type="Gene3D" id="3.30.470.20">
    <property type="entry name" value="ATP-grasp fold, B domain"/>
    <property type="match status" value="1"/>
</dbReference>
<evidence type="ECO:0000256" key="12">
    <source>
        <dbReference type="ARBA" id="ARBA00041021"/>
    </source>
</evidence>
<protein>
    <recommendedName>
        <fullName evidence="12">Tubulin--tyrosine ligase</fullName>
        <ecNumber evidence="11">6.3.2.25</ecNumber>
    </recommendedName>
</protein>
<evidence type="ECO:0000313" key="15">
    <source>
        <dbReference type="Ensembl" id="ENSPKIP00000024125.1"/>
    </source>
</evidence>
<evidence type="ECO:0000256" key="5">
    <source>
        <dbReference type="ARBA" id="ARBA00022598"/>
    </source>
</evidence>
<dbReference type="GO" id="GO:0005524">
    <property type="term" value="F:ATP binding"/>
    <property type="evidence" value="ECO:0007669"/>
    <property type="project" value="UniProtKB-KW"/>
</dbReference>
<dbReference type="InterPro" id="IPR052492">
    <property type="entry name" value="Tubulin-tyrosine_ligase"/>
</dbReference>
<dbReference type="PROSITE" id="PS51221">
    <property type="entry name" value="TTL"/>
    <property type="match status" value="1"/>
</dbReference>
<dbReference type="Proteomes" id="UP000261540">
    <property type="component" value="Unplaced"/>
</dbReference>
<dbReference type="GeneTree" id="ENSGT00940000161907"/>
<comment type="subunit">
    <text evidence="4">Monomer.</text>
</comment>
<dbReference type="Ensembl" id="ENSPKIT00000004827.1">
    <property type="protein sequence ID" value="ENSPKIP00000024125.1"/>
    <property type="gene ID" value="ENSPKIG00000007468.1"/>
</dbReference>
<dbReference type="EC" id="6.3.2.25" evidence="11"/>
<comment type="catalytic activity">
    <reaction evidence="13">
        <text>C-terminal L-alpha-aminoacyl-L-glutamyl-L-glutamyl-[tubulin] + L-tyrosine + ATP = C-terminal L-alpha-aminoacyl-L-glutamyl-L-glutamyl-L-tyrosyl-[tubulin] + ADP + phosphate + H(+)</text>
        <dbReference type="Rhea" id="RHEA:17605"/>
        <dbReference type="Rhea" id="RHEA-COMP:16434"/>
        <dbReference type="Rhea" id="RHEA-COMP:16435"/>
        <dbReference type="ChEBI" id="CHEBI:15378"/>
        <dbReference type="ChEBI" id="CHEBI:30616"/>
        <dbReference type="ChEBI" id="CHEBI:43474"/>
        <dbReference type="ChEBI" id="CHEBI:58315"/>
        <dbReference type="ChEBI" id="CHEBI:149554"/>
        <dbReference type="ChEBI" id="CHEBI:149555"/>
        <dbReference type="ChEBI" id="CHEBI:456216"/>
        <dbReference type="EC" id="6.3.2.25"/>
    </reaction>
</comment>